<dbReference type="GO" id="GO:0006935">
    <property type="term" value="P:chemotaxis"/>
    <property type="evidence" value="ECO:0007669"/>
    <property type="project" value="InterPro"/>
</dbReference>
<dbReference type="GO" id="GO:0007165">
    <property type="term" value="P:signal transduction"/>
    <property type="evidence" value="ECO:0007669"/>
    <property type="project" value="InterPro"/>
</dbReference>
<accession>T2GFM5</accession>
<organism evidence="3 4">
    <name type="scientific">Megalodesulfovibrio gigas (strain ATCC 19364 / DSM 1382 / NCIMB 9332 / VKM B-1759)</name>
    <name type="common">Desulfovibrio gigas</name>
    <dbReference type="NCBI Taxonomy" id="1121448"/>
    <lineage>
        <taxon>Bacteria</taxon>
        <taxon>Pseudomonadati</taxon>
        <taxon>Thermodesulfobacteriota</taxon>
        <taxon>Desulfovibrionia</taxon>
        <taxon>Desulfovibrionales</taxon>
        <taxon>Desulfovibrionaceae</taxon>
        <taxon>Megalodesulfovibrio</taxon>
    </lineage>
</organism>
<dbReference type="PANTHER" id="PTHR22617:SF23">
    <property type="entry name" value="CHEMOTAXIS PROTEIN CHEW"/>
    <property type="match status" value="1"/>
</dbReference>
<protein>
    <recommendedName>
        <fullName evidence="2">CheW-like domain-containing protein</fullName>
    </recommendedName>
</protein>
<proteinExistence type="predicted"/>
<sequence>MAHALEKILIVECGSLLLAMPANAVRSIESELIVTATPGAPDCVLGLANLRGEIMPVMDLGLRLGGVRFDSASDTASPHQHVVVAPHGGPMALRLDKVLAMIDAEDGAMVQTSAIPELGAARECIRGVLHNGMAGRMVYWLNVDALCAFDIPAQVRTVTGRSQHPLSRTAGGRERDGNPASPMMTVMTFAAAGREFALRLESIVRISPYTQALSPPWAFPGLLGLMADKGETLAVFDLGLLLESSASVAQAHRHYLFVLEHGGMRLGIAAERLGRILVLPEQGAGVCGAEAIHTHDGRGLLMLLNPEALFAGRLPEHLGEESYSADLEHGAAQEALEPDTVLERHVCFGLGEEIFATPMHSVREITVPEAITPVPGTLPHFEGLVNLRGVVIPAMDLRARLGLARANRTDETRMLVAGQGAQMNGLIVDRVMKPLDVRRDTVEPLPASWLPEKSRRYLVGAAKIGDGAPVLLLDLDALAAEESACTTLQREEA</sequence>
<dbReference type="Gene3D" id="2.30.30.40">
    <property type="entry name" value="SH3 Domains"/>
    <property type="match status" value="2"/>
</dbReference>
<dbReference type="InterPro" id="IPR002545">
    <property type="entry name" value="CheW-lke_dom"/>
</dbReference>
<evidence type="ECO:0000313" key="4">
    <source>
        <dbReference type="Proteomes" id="UP000016587"/>
    </source>
</evidence>
<reference evidence="3 4" key="1">
    <citation type="journal article" date="2013" name="J. Bacteriol.">
        <title>Roles of HynAB and Ech, the only two hydrogenases found in the model sulfate reducer Desulfovibrio gigas.</title>
        <authorList>
            <person name="Morais-Silva F.O."/>
            <person name="Santos C.I."/>
            <person name="Rodrigues R."/>
            <person name="Pereira I.A."/>
            <person name="Rodrigues-Pousada C."/>
        </authorList>
    </citation>
    <scope>NUCLEOTIDE SEQUENCE [LARGE SCALE GENOMIC DNA]</scope>
    <source>
        <strain evidence="4">ATCC 19364 / DSM 1382 / NCIMB 9332 / VKM B-1759</strain>
    </source>
</reference>
<keyword evidence="4" id="KW-1185">Reference proteome</keyword>
<reference evidence="4" key="2">
    <citation type="submission" date="2013-07" db="EMBL/GenBank/DDBJ databases">
        <authorList>
            <person name="Morais-Silva F.O."/>
            <person name="Rezende A.M."/>
            <person name="Pimentel C."/>
            <person name="Resende D.M."/>
            <person name="Santos C.I."/>
            <person name="Clemente C."/>
            <person name="de Oliveira L.M."/>
            <person name="da Silva S.M."/>
            <person name="Costa D.A."/>
            <person name="Varela-Raposo A."/>
            <person name="Horacio E.C.A."/>
            <person name="Matos M."/>
            <person name="Flores O."/>
            <person name="Ruiz J.C."/>
            <person name="Rodrigues-Pousada C."/>
        </authorList>
    </citation>
    <scope>NUCLEOTIDE SEQUENCE [LARGE SCALE GENOMIC DNA]</scope>
    <source>
        <strain evidence="4">ATCC 19364 / DSM 1382 / NCIMB 9332 / VKM B-1759</strain>
    </source>
</reference>
<gene>
    <name evidence="3" type="ORF">DGI_3244</name>
</gene>
<dbReference type="Gene3D" id="2.40.50.180">
    <property type="entry name" value="CheA-289, Domain 4"/>
    <property type="match status" value="2"/>
</dbReference>
<dbReference type="SMART" id="SM00260">
    <property type="entry name" value="CheW"/>
    <property type="match status" value="3"/>
</dbReference>
<dbReference type="PATRIC" id="fig|1121448.10.peg.3199"/>
<dbReference type="InterPro" id="IPR039315">
    <property type="entry name" value="CheW"/>
</dbReference>
<dbReference type="PANTHER" id="PTHR22617">
    <property type="entry name" value="CHEMOTAXIS SENSOR HISTIDINE KINASE-RELATED"/>
    <property type="match status" value="1"/>
</dbReference>
<dbReference type="Proteomes" id="UP000016587">
    <property type="component" value="Chromosome"/>
</dbReference>
<dbReference type="KEGG" id="dgg:DGI_3244"/>
<dbReference type="STRING" id="1121448.DGI_3244"/>
<dbReference type="eggNOG" id="COG0835">
    <property type="taxonomic scope" value="Bacteria"/>
</dbReference>
<feature type="region of interest" description="Disordered" evidence="1">
    <location>
        <begin position="160"/>
        <end position="180"/>
    </location>
</feature>
<dbReference type="InterPro" id="IPR036061">
    <property type="entry name" value="CheW-like_dom_sf"/>
</dbReference>
<dbReference type="EMBL" id="CP006585">
    <property type="protein sequence ID" value="AGW14946.1"/>
    <property type="molecule type" value="Genomic_DNA"/>
</dbReference>
<evidence type="ECO:0000259" key="2">
    <source>
        <dbReference type="PROSITE" id="PS50851"/>
    </source>
</evidence>
<evidence type="ECO:0000256" key="1">
    <source>
        <dbReference type="SAM" id="MobiDB-lite"/>
    </source>
</evidence>
<name>T2GFM5_MEGG1</name>
<feature type="domain" description="CheW-like" evidence="2">
    <location>
        <begin position="5"/>
        <end position="152"/>
    </location>
</feature>
<dbReference type="AlphaFoldDB" id="T2GFM5"/>
<feature type="domain" description="CheW-like" evidence="2">
    <location>
        <begin position="183"/>
        <end position="323"/>
    </location>
</feature>
<dbReference type="SUPFAM" id="SSF50341">
    <property type="entry name" value="CheW-like"/>
    <property type="match status" value="3"/>
</dbReference>
<dbReference type="CDD" id="cd00588">
    <property type="entry name" value="CheW_like"/>
    <property type="match status" value="1"/>
</dbReference>
<dbReference type="OrthoDB" id="5454782at2"/>
<evidence type="ECO:0000313" key="3">
    <source>
        <dbReference type="EMBL" id="AGW14946.1"/>
    </source>
</evidence>
<feature type="domain" description="CheW-like" evidence="2">
    <location>
        <begin position="342"/>
        <end position="484"/>
    </location>
</feature>
<dbReference type="GO" id="GO:0005829">
    <property type="term" value="C:cytosol"/>
    <property type="evidence" value="ECO:0007669"/>
    <property type="project" value="TreeGrafter"/>
</dbReference>
<dbReference type="PROSITE" id="PS50851">
    <property type="entry name" value="CHEW"/>
    <property type="match status" value="3"/>
</dbReference>
<dbReference type="RefSeq" id="WP_021762042.1">
    <property type="nucleotide sequence ID" value="NC_022444.1"/>
</dbReference>
<dbReference type="HOGENOM" id="CLU_040928_0_0_7"/>
<dbReference type="Pfam" id="PF01584">
    <property type="entry name" value="CheW"/>
    <property type="match status" value="3"/>
</dbReference>